<name>R4YYU3_9ACTN</name>
<evidence type="ECO:0000313" key="3">
    <source>
        <dbReference type="Proteomes" id="UP000018291"/>
    </source>
</evidence>
<gene>
    <name evidence="2" type="ORF">BN381_100038</name>
</gene>
<dbReference type="AlphaFoldDB" id="R4YYU3"/>
<feature type="compositionally biased region" description="Polar residues" evidence="1">
    <location>
        <begin position="45"/>
        <end position="61"/>
    </location>
</feature>
<dbReference type="Proteomes" id="UP000018291">
    <property type="component" value="Unassembled WGS sequence"/>
</dbReference>
<dbReference type="HOGENOM" id="CLU_1222935_0_0_11"/>
<organism evidence="2 3">
    <name type="scientific">Candidatus Neomicrothrix parvicella RN1</name>
    <dbReference type="NCBI Taxonomy" id="1229780"/>
    <lineage>
        <taxon>Bacteria</taxon>
        <taxon>Bacillati</taxon>
        <taxon>Actinomycetota</taxon>
        <taxon>Acidimicrobiia</taxon>
        <taxon>Acidimicrobiales</taxon>
        <taxon>Microthrixaceae</taxon>
        <taxon>Candidatus Neomicrothrix</taxon>
    </lineage>
</organism>
<keyword evidence="3" id="KW-1185">Reference proteome</keyword>
<feature type="compositionally biased region" description="Low complexity" evidence="1">
    <location>
        <begin position="66"/>
        <end position="93"/>
    </location>
</feature>
<evidence type="ECO:0000313" key="2">
    <source>
        <dbReference type="EMBL" id="CCM62151.1"/>
    </source>
</evidence>
<protein>
    <submittedName>
        <fullName evidence="2">Uncharacterized protein</fullName>
    </submittedName>
</protein>
<comment type="caution">
    <text evidence="2">The sequence shown here is derived from an EMBL/GenBank/DDBJ whole genome shotgun (WGS) entry which is preliminary data.</text>
</comment>
<reference evidence="2 3" key="1">
    <citation type="journal article" date="2013" name="ISME J.">
        <title>Metabolic model for the filamentous 'Candidatus Microthrix parvicella' based on genomic and metagenomic analyses.</title>
        <authorList>
            <person name="Jon McIlroy S."/>
            <person name="Kristiansen R."/>
            <person name="Albertsen M."/>
            <person name="Michael Karst S."/>
            <person name="Rossetti S."/>
            <person name="Lund Nielsen J."/>
            <person name="Tandoi V."/>
            <person name="James Seviour R."/>
            <person name="Nielsen P.H."/>
        </authorList>
    </citation>
    <scope>NUCLEOTIDE SEQUENCE [LARGE SCALE GENOMIC DNA]</scope>
    <source>
        <strain evidence="2 3">RN1</strain>
    </source>
</reference>
<dbReference type="EMBL" id="CANL01000002">
    <property type="protein sequence ID" value="CCM62151.1"/>
    <property type="molecule type" value="Genomic_DNA"/>
</dbReference>
<feature type="region of interest" description="Disordered" evidence="1">
    <location>
        <begin position="31"/>
        <end position="101"/>
    </location>
</feature>
<proteinExistence type="predicted"/>
<sequence>MFSMSSPSPSMAVRLAVTLGATTLLTIGAVTVGAATKGSDKNEITTDTAAESSDPGTSGTMPTREPVPASTSTTDSTSADVSLPPPSTTSSQPADEGGDEADAENCLYTLNSDEFDDSFDYSVSDSLNPDLLQLSARPINAFDSSELPPVCQTGAGESEAVLHFCTRADPLPQHRIDADVTRPGRGNPDYVIVEQTKGSKPLEWSIKPASIDFCDAAPEIHPAGKK</sequence>
<dbReference type="STRING" id="1229780.BN381_100038"/>
<accession>R4YYU3</accession>
<evidence type="ECO:0000256" key="1">
    <source>
        <dbReference type="SAM" id="MobiDB-lite"/>
    </source>
</evidence>